<evidence type="ECO:0000313" key="8">
    <source>
        <dbReference type="Proteomes" id="UP000585474"/>
    </source>
</evidence>
<dbReference type="InterPro" id="IPR045069">
    <property type="entry name" value="MATE_euk"/>
</dbReference>
<name>A0A7J0DGL5_9ERIC</name>
<feature type="transmembrane region" description="Helical" evidence="6">
    <location>
        <begin position="20"/>
        <end position="40"/>
    </location>
</feature>
<dbReference type="CDD" id="cd13132">
    <property type="entry name" value="MATE_eukaryotic"/>
    <property type="match status" value="1"/>
</dbReference>
<dbReference type="GO" id="GO:0042910">
    <property type="term" value="F:xenobiotic transmembrane transporter activity"/>
    <property type="evidence" value="ECO:0007669"/>
    <property type="project" value="InterPro"/>
</dbReference>
<feature type="transmembrane region" description="Helical" evidence="6">
    <location>
        <begin position="94"/>
        <end position="111"/>
    </location>
</feature>
<proteinExistence type="inferred from homology"/>
<keyword evidence="3 6" id="KW-0812">Transmembrane</keyword>
<feature type="transmembrane region" description="Helical" evidence="6">
    <location>
        <begin position="346"/>
        <end position="366"/>
    </location>
</feature>
<organism evidence="7 8">
    <name type="scientific">Actinidia rufa</name>
    <dbReference type="NCBI Taxonomy" id="165716"/>
    <lineage>
        <taxon>Eukaryota</taxon>
        <taxon>Viridiplantae</taxon>
        <taxon>Streptophyta</taxon>
        <taxon>Embryophyta</taxon>
        <taxon>Tracheophyta</taxon>
        <taxon>Spermatophyta</taxon>
        <taxon>Magnoliopsida</taxon>
        <taxon>eudicotyledons</taxon>
        <taxon>Gunneridae</taxon>
        <taxon>Pentapetalae</taxon>
        <taxon>asterids</taxon>
        <taxon>Ericales</taxon>
        <taxon>Actinidiaceae</taxon>
        <taxon>Actinidia</taxon>
    </lineage>
</organism>
<protein>
    <recommendedName>
        <fullName evidence="6">Protein DETOXIFICATION</fullName>
    </recommendedName>
    <alternativeName>
        <fullName evidence="6">Multidrug and toxic compound extrusion protein</fullName>
    </alternativeName>
</protein>
<sequence length="452" mass="48890">MFAGHLGNLQLASANLANSWATVTGFAFMVGLSGALETLCGQGFGAKLYRMLGIYLQASCIISLLFSIIISIIWLYSEPILILLHQDPQISKSAALYLKFLIPGIFAYGFLQNILRFLQTQNIIVPLVICSVIPLGIHLGVTYVLVHWTTLGFKGAPLAVSGSMWIAVVMLGGYVLCAKKFERTWNGFSAESFHHVLKKLEIGSAFCCNGSAYGNPGRSTAEAYHGFNKNETYPRNCSKNLEYWAFELLVLLAGLMPDSEITTSLIAMCVNTEAIAYMLTYGLSAAASTRVSNELGAGNPDGAKHAMGVTLKLSLLLGLVVVLALGLGHNIWAGFFSDSSTIIKKFASLTPFLVVSILFDSFQGVLSGVARGCGWQHLAVYINLGTFYCIGMPIAILLGFKLKLYAQGLWVGLICGLCCQAGTLLLLTRLSKWTKLELSVSDHTNKENPLLV</sequence>
<accession>A0A7J0DGL5</accession>
<evidence type="ECO:0000256" key="3">
    <source>
        <dbReference type="ARBA" id="ARBA00022692"/>
    </source>
</evidence>
<comment type="subcellular location">
    <subcellularLocation>
        <location evidence="1">Membrane</location>
        <topology evidence="1">Multi-pass membrane protein</topology>
    </subcellularLocation>
</comment>
<dbReference type="PANTHER" id="PTHR11206">
    <property type="entry name" value="MULTIDRUG RESISTANCE PROTEIN"/>
    <property type="match status" value="1"/>
</dbReference>
<feature type="transmembrane region" description="Helical" evidence="6">
    <location>
        <begin position="158"/>
        <end position="177"/>
    </location>
</feature>
<feature type="transmembrane region" description="Helical" evidence="6">
    <location>
        <begin position="313"/>
        <end position="334"/>
    </location>
</feature>
<dbReference type="Pfam" id="PF01554">
    <property type="entry name" value="MatE"/>
    <property type="match status" value="2"/>
</dbReference>
<dbReference type="GO" id="GO:1990961">
    <property type="term" value="P:xenobiotic detoxification by transmembrane export across the plasma membrane"/>
    <property type="evidence" value="ECO:0007669"/>
    <property type="project" value="InterPro"/>
</dbReference>
<dbReference type="EMBL" id="BJWL01000214">
    <property type="protein sequence ID" value="GFS34655.1"/>
    <property type="molecule type" value="Genomic_DNA"/>
</dbReference>
<feature type="transmembrane region" description="Helical" evidence="6">
    <location>
        <begin position="378"/>
        <end position="398"/>
    </location>
</feature>
<keyword evidence="8" id="KW-1185">Reference proteome</keyword>
<dbReference type="AlphaFoldDB" id="A0A7J0DGL5"/>
<dbReference type="InterPro" id="IPR002528">
    <property type="entry name" value="MATE_fam"/>
</dbReference>
<dbReference type="GO" id="GO:0016020">
    <property type="term" value="C:membrane"/>
    <property type="evidence" value="ECO:0007669"/>
    <property type="project" value="UniProtKB-SubCell"/>
</dbReference>
<feature type="transmembrane region" description="Helical" evidence="6">
    <location>
        <begin position="404"/>
        <end position="427"/>
    </location>
</feature>
<comment type="caution">
    <text evidence="6">Lacks conserved residue(s) required for the propagation of feature annotation.</text>
</comment>
<comment type="caution">
    <text evidence="7">The sequence shown here is derived from an EMBL/GenBank/DDBJ whole genome shotgun (WGS) entry which is preliminary data.</text>
</comment>
<dbReference type="GO" id="GO:0015297">
    <property type="term" value="F:antiporter activity"/>
    <property type="evidence" value="ECO:0007669"/>
    <property type="project" value="InterPro"/>
</dbReference>
<reference evidence="8" key="1">
    <citation type="submission" date="2019-07" db="EMBL/GenBank/DDBJ databases">
        <title>De Novo Assembly of kiwifruit Actinidia rufa.</title>
        <authorList>
            <person name="Sugita-Konishi S."/>
            <person name="Sato K."/>
            <person name="Mori E."/>
            <person name="Abe Y."/>
            <person name="Kisaki G."/>
            <person name="Hamano K."/>
            <person name="Suezawa K."/>
            <person name="Otani M."/>
            <person name="Fukuda T."/>
            <person name="Manabe T."/>
            <person name="Gomi K."/>
            <person name="Tabuchi M."/>
            <person name="Akimitsu K."/>
            <person name="Kataoka I."/>
        </authorList>
    </citation>
    <scope>NUCLEOTIDE SEQUENCE [LARGE SCALE GENOMIC DNA]</scope>
    <source>
        <strain evidence="8">cv. Fuchu</strain>
    </source>
</reference>
<feature type="transmembrane region" description="Helical" evidence="6">
    <location>
        <begin position="123"/>
        <end position="146"/>
    </location>
</feature>
<evidence type="ECO:0000256" key="6">
    <source>
        <dbReference type="RuleBase" id="RU004914"/>
    </source>
</evidence>
<dbReference type="Proteomes" id="UP000585474">
    <property type="component" value="Unassembled WGS sequence"/>
</dbReference>
<gene>
    <name evidence="7" type="ORF">Acr_00g0035170</name>
</gene>
<keyword evidence="5 6" id="KW-0472">Membrane</keyword>
<dbReference type="OrthoDB" id="2126698at2759"/>
<evidence type="ECO:0000256" key="2">
    <source>
        <dbReference type="ARBA" id="ARBA00010199"/>
    </source>
</evidence>
<keyword evidence="4 6" id="KW-1133">Transmembrane helix</keyword>
<evidence type="ECO:0000256" key="4">
    <source>
        <dbReference type="ARBA" id="ARBA00022989"/>
    </source>
</evidence>
<evidence type="ECO:0000313" key="7">
    <source>
        <dbReference type="EMBL" id="GFS34655.1"/>
    </source>
</evidence>
<evidence type="ECO:0000256" key="1">
    <source>
        <dbReference type="ARBA" id="ARBA00004141"/>
    </source>
</evidence>
<comment type="similarity">
    <text evidence="2 6">Belongs to the multi antimicrobial extrusion (MATE) (TC 2.A.66.1) family.</text>
</comment>
<feature type="transmembrane region" description="Helical" evidence="6">
    <location>
        <begin position="52"/>
        <end position="74"/>
    </location>
</feature>
<evidence type="ECO:0000256" key="5">
    <source>
        <dbReference type="ARBA" id="ARBA00023136"/>
    </source>
</evidence>